<feature type="compositionally biased region" description="Low complexity" evidence="6">
    <location>
        <begin position="396"/>
        <end position="406"/>
    </location>
</feature>
<protein>
    <recommendedName>
        <fullName evidence="12">Endoplasmic reticulum-Golgi intermediate compartment protein 2</fullName>
    </recommendedName>
</protein>
<dbReference type="Pfam" id="PF07970">
    <property type="entry name" value="COPIIcoated_ERV"/>
    <property type="match status" value="1"/>
</dbReference>
<comment type="subcellular location">
    <subcellularLocation>
        <location evidence="1">Endoplasmic reticulum-Golgi intermediate compartment membrane</location>
        <topology evidence="1">Multi-pass membrane protein</topology>
    </subcellularLocation>
</comment>
<keyword evidence="11" id="KW-1185">Reference proteome</keyword>
<dbReference type="GO" id="GO:0033116">
    <property type="term" value="C:endoplasmic reticulum-Golgi intermediate compartment membrane"/>
    <property type="evidence" value="ECO:0007669"/>
    <property type="project" value="UniProtKB-SubCell"/>
</dbReference>
<dbReference type="GO" id="GO:0016020">
    <property type="term" value="C:membrane"/>
    <property type="evidence" value="ECO:0000318"/>
    <property type="project" value="GO_Central"/>
</dbReference>
<evidence type="ECO:0000256" key="3">
    <source>
        <dbReference type="ARBA" id="ARBA00022692"/>
    </source>
</evidence>
<dbReference type="Pfam" id="PF13850">
    <property type="entry name" value="ERGIC_N"/>
    <property type="match status" value="1"/>
</dbReference>
<dbReference type="InterPro" id="IPR039542">
    <property type="entry name" value="Erv_N"/>
</dbReference>
<dbReference type="PANTHER" id="PTHR10984:SF30">
    <property type="entry name" value="ENDOPLASMIC RETICULUM-GOLGI INTERMEDIATE COMPARTMENT PROTEIN 2"/>
    <property type="match status" value="1"/>
</dbReference>
<evidence type="ECO:0000256" key="2">
    <source>
        <dbReference type="ARBA" id="ARBA00005648"/>
    </source>
</evidence>
<feature type="domain" description="Endoplasmic reticulum vesicle transporter N-terminal" evidence="9">
    <location>
        <begin position="13"/>
        <end position="100"/>
    </location>
</feature>
<dbReference type="eggNOG" id="KOG2667">
    <property type="taxonomic scope" value="Eukaryota"/>
</dbReference>
<reference evidence="10 11" key="1">
    <citation type="journal article" date="2007" name="Science">
        <title>Sea anemone genome reveals ancestral eumetazoan gene repertoire and genomic organization.</title>
        <authorList>
            <person name="Putnam N.H."/>
            <person name="Srivastava M."/>
            <person name="Hellsten U."/>
            <person name="Dirks B."/>
            <person name="Chapman J."/>
            <person name="Salamov A."/>
            <person name="Terry A."/>
            <person name="Shapiro H."/>
            <person name="Lindquist E."/>
            <person name="Kapitonov V.V."/>
            <person name="Jurka J."/>
            <person name="Genikhovich G."/>
            <person name="Grigoriev I.V."/>
            <person name="Lucas S.M."/>
            <person name="Steele R.E."/>
            <person name="Finnerty J.R."/>
            <person name="Technau U."/>
            <person name="Martindale M.Q."/>
            <person name="Rokhsar D.S."/>
        </authorList>
    </citation>
    <scope>NUCLEOTIDE SEQUENCE [LARGE SCALE GENOMIC DNA]</scope>
    <source>
        <strain evidence="11">CH2 X CH6</strain>
    </source>
</reference>
<evidence type="ECO:0000259" key="8">
    <source>
        <dbReference type="Pfam" id="PF07970"/>
    </source>
</evidence>
<feature type="domain" description="Endoplasmic reticulum vesicle transporter C-terminal" evidence="8">
    <location>
        <begin position="156"/>
        <end position="335"/>
    </location>
</feature>
<dbReference type="PhylomeDB" id="A7RLP6"/>
<dbReference type="Proteomes" id="UP000001593">
    <property type="component" value="Unassembled WGS sequence"/>
</dbReference>
<feature type="region of interest" description="Disordered" evidence="6">
    <location>
        <begin position="361"/>
        <end position="413"/>
    </location>
</feature>
<dbReference type="GO" id="GO:0006888">
    <property type="term" value="P:endoplasmic reticulum to Golgi vesicle-mediated transport"/>
    <property type="evidence" value="ECO:0000318"/>
    <property type="project" value="GO_Central"/>
</dbReference>
<comment type="similarity">
    <text evidence="2">Belongs to the ERGIC family.</text>
</comment>
<evidence type="ECO:0000259" key="9">
    <source>
        <dbReference type="Pfam" id="PF13850"/>
    </source>
</evidence>
<dbReference type="AlphaFoldDB" id="A7RLP6"/>
<dbReference type="STRING" id="45351.A7RLP6"/>
<proteinExistence type="inferred from homology"/>
<evidence type="ECO:0000256" key="1">
    <source>
        <dbReference type="ARBA" id="ARBA00004457"/>
    </source>
</evidence>
<organism evidence="10 11">
    <name type="scientific">Nematostella vectensis</name>
    <name type="common">Starlet sea anemone</name>
    <dbReference type="NCBI Taxonomy" id="45351"/>
    <lineage>
        <taxon>Eukaryota</taxon>
        <taxon>Metazoa</taxon>
        <taxon>Cnidaria</taxon>
        <taxon>Anthozoa</taxon>
        <taxon>Hexacorallia</taxon>
        <taxon>Actiniaria</taxon>
        <taxon>Edwardsiidae</taxon>
        <taxon>Nematostella</taxon>
    </lineage>
</organism>
<accession>A7RLP6</accession>
<evidence type="ECO:0000256" key="7">
    <source>
        <dbReference type="SAM" id="Phobius"/>
    </source>
</evidence>
<evidence type="ECO:0000256" key="5">
    <source>
        <dbReference type="ARBA" id="ARBA00023136"/>
    </source>
</evidence>
<dbReference type="HOGENOM" id="CLU_034705_4_1_1"/>
<gene>
    <name evidence="10" type="ORF">NEMVEDRAFT_v1g234167</name>
</gene>
<dbReference type="InterPro" id="IPR012936">
    <property type="entry name" value="Erv_C"/>
</dbReference>
<name>A7RLP6_NEMVE</name>
<keyword evidence="3 7" id="KW-0812">Transmembrane</keyword>
<evidence type="ECO:0000256" key="6">
    <source>
        <dbReference type="SAM" id="MobiDB-lite"/>
    </source>
</evidence>
<keyword evidence="5 7" id="KW-0472">Membrane</keyword>
<dbReference type="InterPro" id="IPR045888">
    <property type="entry name" value="Erv"/>
</dbReference>
<dbReference type="InParanoid" id="A7RLP6"/>
<dbReference type="OMA" id="MTNHYLR"/>
<evidence type="ECO:0008006" key="12">
    <source>
        <dbReference type="Google" id="ProtNLM"/>
    </source>
</evidence>
<feature type="transmembrane region" description="Helical" evidence="7">
    <location>
        <begin position="36"/>
        <end position="55"/>
    </location>
</feature>
<dbReference type="EMBL" id="DS469518">
    <property type="protein sequence ID" value="EDO47728.1"/>
    <property type="molecule type" value="Genomic_DNA"/>
</dbReference>
<evidence type="ECO:0000313" key="11">
    <source>
        <dbReference type="Proteomes" id="UP000001593"/>
    </source>
</evidence>
<feature type="transmembrane region" description="Helical" evidence="7">
    <location>
        <begin position="317"/>
        <end position="346"/>
    </location>
</feature>
<dbReference type="GO" id="GO:0006890">
    <property type="term" value="P:retrograde vesicle-mediated transport, Golgi to endoplasmic reticulum"/>
    <property type="evidence" value="ECO:0000318"/>
    <property type="project" value="GO_Central"/>
</dbReference>
<keyword evidence="4 7" id="KW-1133">Transmembrane helix</keyword>
<evidence type="ECO:0000256" key="4">
    <source>
        <dbReference type="ARBA" id="ARBA00022989"/>
    </source>
</evidence>
<dbReference type="PANTHER" id="PTHR10984">
    <property type="entry name" value="ENDOPLASMIC RETICULUM-GOLGI INTERMEDIATE COMPARTMENT PROTEIN"/>
    <property type="match status" value="1"/>
</dbReference>
<evidence type="ECO:0000313" key="10">
    <source>
        <dbReference type="EMBL" id="EDO47728.1"/>
    </source>
</evidence>
<dbReference type="GO" id="GO:0030134">
    <property type="term" value="C:COPII-coated ER to Golgi transport vesicle"/>
    <property type="evidence" value="ECO:0000318"/>
    <property type="project" value="GO_Central"/>
</dbReference>
<dbReference type="GO" id="GO:0005783">
    <property type="term" value="C:endoplasmic reticulum"/>
    <property type="evidence" value="ECO:0000318"/>
    <property type="project" value="GO_Central"/>
</dbReference>
<sequence>MRLGGRKQTLKVIKEFDAFPKIPENYQQTTASGGSVSLVSFLFIFVLVISEFWYYRATETKFSYEVDTDADSKLQINVDLTIAMKCEDIDADVLDLSGSTMQLGDSIKLEPTFFKLTPEQEMWLTMFRDFHFFYEGYRSLGEMDEFNGDIPTYMPKREESKDAANTKEHDACRVYGSFKVNKVAGNFHITSGKSIHHPRGHAHLSSMVPVESLNFSHRIDMLSFGKRVPGIVHPLDGEMQITEKRRMMYQYYIQVVPTSIKSLNSEEIKTNQYSMTQRIREISHDSGSHGIAGLFFKYDMSSIMVRVKHQHHSMVGFLVRLCGIVGGIFATSGMLHDFIGFLFNMAMCRFGYNKKRTELPADTQVPPDSPSAILSQAKAQENAGRPMGIPNDVTFSPAPSSPVSPSYEQNTKM</sequence>